<organism evidence="6">
    <name type="scientific">Tetraselmis sp. GSL018</name>
    <dbReference type="NCBI Taxonomy" id="582737"/>
    <lineage>
        <taxon>Eukaryota</taxon>
        <taxon>Viridiplantae</taxon>
        <taxon>Chlorophyta</taxon>
        <taxon>core chlorophytes</taxon>
        <taxon>Chlorodendrophyceae</taxon>
        <taxon>Chlorodendrales</taxon>
        <taxon>Chlorodendraceae</taxon>
        <taxon>Tetraselmis</taxon>
    </lineage>
</organism>
<evidence type="ECO:0000256" key="5">
    <source>
        <dbReference type="SAM" id="MobiDB-lite"/>
    </source>
</evidence>
<evidence type="ECO:0000256" key="4">
    <source>
        <dbReference type="SAM" id="Coils"/>
    </source>
</evidence>
<keyword evidence="2" id="KW-0143">Chaperone</keyword>
<feature type="coiled-coil region" evidence="4">
    <location>
        <begin position="32"/>
        <end position="59"/>
    </location>
</feature>
<feature type="region of interest" description="Disordered" evidence="5">
    <location>
        <begin position="216"/>
        <end position="255"/>
    </location>
</feature>
<evidence type="ECO:0000256" key="2">
    <source>
        <dbReference type="ARBA" id="ARBA00023186"/>
    </source>
</evidence>
<dbReference type="InterPro" id="IPR002164">
    <property type="entry name" value="NAP_family"/>
</dbReference>
<dbReference type="AlphaFoldDB" id="A0A061S2X9"/>
<dbReference type="GO" id="GO:0005634">
    <property type="term" value="C:nucleus"/>
    <property type="evidence" value="ECO:0007669"/>
    <property type="project" value="InterPro"/>
</dbReference>
<dbReference type="GO" id="GO:0042393">
    <property type="term" value="F:histone binding"/>
    <property type="evidence" value="ECO:0007669"/>
    <property type="project" value="UniProtKB-ARBA"/>
</dbReference>
<dbReference type="PANTHER" id="PTHR11875">
    <property type="entry name" value="TESTIS-SPECIFIC Y-ENCODED PROTEIN"/>
    <property type="match status" value="1"/>
</dbReference>
<protein>
    <submittedName>
        <fullName evidence="6">Template-activating factor I</fullName>
    </submittedName>
</protein>
<dbReference type="EMBL" id="GBEZ01008129">
    <property type="protein sequence ID" value="JAC77384.1"/>
    <property type="molecule type" value="Transcribed_RNA"/>
</dbReference>
<dbReference type="Pfam" id="PF00956">
    <property type="entry name" value="NAP"/>
    <property type="match status" value="1"/>
</dbReference>
<evidence type="ECO:0000313" key="6">
    <source>
        <dbReference type="EMBL" id="JAC77384.1"/>
    </source>
</evidence>
<feature type="region of interest" description="Disordered" evidence="5">
    <location>
        <begin position="1"/>
        <end position="28"/>
    </location>
</feature>
<dbReference type="SUPFAM" id="SSF143113">
    <property type="entry name" value="NAP-like"/>
    <property type="match status" value="1"/>
</dbReference>
<evidence type="ECO:0000256" key="1">
    <source>
        <dbReference type="ARBA" id="ARBA00009947"/>
    </source>
</evidence>
<sequence>MGNPNDSSDEPASKKSRTEAPTQLSKDVENKLTAALSTQEELEKLHQEATNEVLAVEQKYSKLKKPLFEKRDKELKHIPGFWSTAFQNHPVIAQLMMELDQQILSHVTELEIEDLEDIKTGFKISMRFSENEFFSNDLLVKTLKYDLSKGDAKTECTEVNWKPGQEEKVTDASNLFMWFTATESLDDGPDEVASQIKDSLYMDAIRFFKNELTEEEMYNRDMDDMEGIGESDDDDDEDGDGGSDGGEEEEDDDEA</sequence>
<comment type="similarity">
    <text evidence="1 3">Belongs to the nucleosome assembly protein (NAP) family.</text>
</comment>
<dbReference type="InterPro" id="IPR037231">
    <property type="entry name" value="NAP-like_sf"/>
</dbReference>
<reference evidence="6" key="1">
    <citation type="submission" date="2014-05" db="EMBL/GenBank/DDBJ databases">
        <title>The transcriptome of the halophilic microalga Tetraselmis sp. GSL018 isolated from the Great Salt Lake, Utah.</title>
        <authorList>
            <person name="Jinkerson R.E."/>
            <person name="D'Adamo S."/>
            <person name="Posewitz M.C."/>
        </authorList>
    </citation>
    <scope>NUCLEOTIDE SEQUENCE</scope>
    <source>
        <strain evidence="6">GSL018</strain>
    </source>
</reference>
<dbReference type="GO" id="GO:0000724">
    <property type="term" value="P:double-strand break repair via homologous recombination"/>
    <property type="evidence" value="ECO:0007669"/>
    <property type="project" value="UniProtKB-ARBA"/>
</dbReference>
<proteinExistence type="inferred from homology"/>
<dbReference type="Gene3D" id="1.20.5.1500">
    <property type="match status" value="1"/>
</dbReference>
<keyword evidence="4" id="KW-0175">Coiled coil</keyword>
<dbReference type="Gene3D" id="3.30.1120.90">
    <property type="entry name" value="Nucleosome assembly protein"/>
    <property type="match status" value="1"/>
</dbReference>
<gene>
    <name evidence="6" type="primary">SET</name>
    <name evidence="6" type="ORF">TSPGSL018_17852</name>
</gene>
<evidence type="ECO:0000256" key="3">
    <source>
        <dbReference type="RuleBase" id="RU003876"/>
    </source>
</evidence>
<feature type="compositionally biased region" description="Acidic residues" evidence="5">
    <location>
        <begin position="223"/>
        <end position="255"/>
    </location>
</feature>
<name>A0A061S2X9_9CHLO</name>
<dbReference type="GO" id="GO:0006334">
    <property type="term" value="P:nucleosome assembly"/>
    <property type="evidence" value="ECO:0007669"/>
    <property type="project" value="InterPro"/>
</dbReference>
<accession>A0A061S2X9</accession>